<proteinExistence type="predicted"/>
<reference evidence="2 3" key="1">
    <citation type="submission" date="2021-11" db="EMBL/GenBank/DDBJ databases">
        <title>Black yeast isolated from Biological Soil Crust.</title>
        <authorList>
            <person name="Kurbessoian T."/>
        </authorList>
    </citation>
    <scope>NUCLEOTIDE SEQUENCE [LARGE SCALE GENOMIC DNA]</scope>
    <source>
        <strain evidence="2 3">CCFEE 5522</strain>
    </source>
</reference>
<feature type="region of interest" description="Disordered" evidence="1">
    <location>
        <begin position="225"/>
        <end position="253"/>
    </location>
</feature>
<sequence>MRLFPSPFVGLHPAFPEFDHPSIPAPSVHPSVVRSGLAGLVGALPLAVGVIFRLPKARAFAFEVSAYSLLGLVLAGVAEKEKVDGHIRAFLGAQGIEAPGGTKWVDRLGHPDFDDALILGGMTGVFVASQARQPWSVSGWKRLLGAAAFGITTAKFGVSIGVLLAMGEEGRKTNLKRLQEEMGWHVTINKTIVALQEQKLRMAGISVPSVAGVVASPLVAPMRQDLSAQPTGPQNTGRDKIGGDHISWPNETNEPHLTRRVEGESAPVRYAASNYTWSVPADHAVPALETHITELRQRRRELAQEAEILWHWLAKKEADFFNLSSNGSADTDLTIAARRYVELLGQVHTQIWLDASKCDWMIADARKRIEQLQSSRSTAEHTVTWVPSLSASAGPVKLEMSMRRLKDFQKGIEERRVALVHAKTQAEQELKSILIPANKIETNPITGAQTSIKQSLQDMVRRLAEDIETAKFDAEVAGRVVADGEVQTVRES</sequence>
<evidence type="ECO:0000313" key="3">
    <source>
        <dbReference type="Proteomes" id="UP001324427"/>
    </source>
</evidence>
<evidence type="ECO:0000313" key="2">
    <source>
        <dbReference type="EMBL" id="KAK4540825.1"/>
    </source>
</evidence>
<gene>
    <name evidence="2" type="ORF">LTR36_008902</name>
</gene>
<dbReference type="AlphaFoldDB" id="A0AAV9J800"/>
<comment type="caution">
    <text evidence="2">The sequence shown here is derived from an EMBL/GenBank/DDBJ whole genome shotgun (WGS) entry which is preliminary data.</text>
</comment>
<keyword evidence="3" id="KW-1185">Reference proteome</keyword>
<evidence type="ECO:0000256" key="1">
    <source>
        <dbReference type="SAM" id="MobiDB-lite"/>
    </source>
</evidence>
<dbReference type="EMBL" id="JAVFHQ010000061">
    <property type="protein sequence ID" value="KAK4540825.1"/>
    <property type="molecule type" value="Genomic_DNA"/>
</dbReference>
<name>A0AAV9J800_9PEZI</name>
<organism evidence="2 3">
    <name type="scientific">Oleoguttula mirabilis</name>
    <dbReference type="NCBI Taxonomy" id="1507867"/>
    <lineage>
        <taxon>Eukaryota</taxon>
        <taxon>Fungi</taxon>
        <taxon>Dikarya</taxon>
        <taxon>Ascomycota</taxon>
        <taxon>Pezizomycotina</taxon>
        <taxon>Dothideomycetes</taxon>
        <taxon>Dothideomycetidae</taxon>
        <taxon>Mycosphaerellales</taxon>
        <taxon>Teratosphaeriaceae</taxon>
        <taxon>Oleoguttula</taxon>
    </lineage>
</organism>
<feature type="compositionally biased region" description="Polar residues" evidence="1">
    <location>
        <begin position="226"/>
        <end position="236"/>
    </location>
</feature>
<protein>
    <submittedName>
        <fullName evidence="2">Uncharacterized protein</fullName>
    </submittedName>
</protein>
<accession>A0AAV9J800</accession>
<dbReference type="Proteomes" id="UP001324427">
    <property type="component" value="Unassembled WGS sequence"/>
</dbReference>